<proteinExistence type="predicted"/>
<keyword evidence="2 5" id="KW-0238">DNA-binding</keyword>
<dbReference type="Pfam" id="PF00356">
    <property type="entry name" value="LacI"/>
    <property type="match status" value="1"/>
</dbReference>
<dbReference type="Gene3D" id="3.40.50.2300">
    <property type="match status" value="2"/>
</dbReference>
<dbReference type="RefSeq" id="WP_196836422.1">
    <property type="nucleotide sequence ID" value="NZ_JADOTZ010000001.1"/>
</dbReference>
<evidence type="ECO:0000259" key="4">
    <source>
        <dbReference type="PROSITE" id="PS50932"/>
    </source>
</evidence>
<accession>A0A931D697</accession>
<feature type="domain" description="HTH lacI-type" evidence="4">
    <location>
        <begin position="2"/>
        <end position="56"/>
    </location>
</feature>
<dbReference type="GO" id="GO:0000976">
    <property type="term" value="F:transcription cis-regulatory region binding"/>
    <property type="evidence" value="ECO:0007669"/>
    <property type="project" value="TreeGrafter"/>
</dbReference>
<dbReference type="AlphaFoldDB" id="A0A931D697"/>
<reference evidence="5" key="1">
    <citation type="submission" date="2020-11" db="EMBL/GenBank/DDBJ databases">
        <title>Sequencing the genomes of 1000 actinobacteria strains.</title>
        <authorList>
            <person name="Klenk H.-P."/>
        </authorList>
    </citation>
    <scope>NUCLEOTIDE SEQUENCE</scope>
    <source>
        <strain evidence="5">DSM 26152</strain>
    </source>
</reference>
<dbReference type="PROSITE" id="PS50932">
    <property type="entry name" value="HTH_LACI_2"/>
    <property type="match status" value="1"/>
</dbReference>
<dbReference type="SUPFAM" id="SSF53822">
    <property type="entry name" value="Periplasmic binding protein-like I"/>
    <property type="match status" value="1"/>
</dbReference>
<keyword evidence="6" id="KW-1185">Reference proteome</keyword>
<sequence length="341" mass="36546">MAGIKDVAQAAGVSVATVSRALSGNGKVSEATRSKVQRAAEDLGYVVSFNASSLASGRSRNIGVVVPTVGRWFFSTVLEGITNELIEAGYDLTLYNTGGQDQHRESVFSDLLLRKRLDAVISLTLKLQPHEVQQLASVGKPVVAIGGLIPDIDTVRVDDFNLAALATEHLIALGHHDIAYLGGTEEFEVDFKLASARQDGFEFALDQANLPVREEWLLTADFTIQGGYRKVRNVLASPRKQPTAVVCASDEMAFGAILAARDLGWNVPEDLSVVGIDGHDLGELFGLTTIAQDARGQGAAAVRKVLQLLGERDLERDPTEGFYPTEFVARSSTAAPRALTS</sequence>
<name>A0A931D697_9MICC</name>
<dbReference type="CDD" id="cd01392">
    <property type="entry name" value="HTH_LacI"/>
    <property type="match status" value="1"/>
</dbReference>
<dbReference type="PANTHER" id="PTHR30146">
    <property type="entry name" value="LACI-RELATED TRANSCRIPTIONAL REPRESSOR"/>
    <property type="match status" value="1"/>
</dbReference>
<dbReference type="SUPFAM" id="SSF47413">
    <property type="entry name" value="lambda repressor-like DNA-binding domains"/>
    <property type="match status" value="1"/>
</dbReference>
<dbReference type="InterPro" id="IPR001761">
    <property type="entry name" value="Peripla_BP/Lac1_sug-bd_dom"/>
</dbReference>
<comment type="caution">
    <text evidence="5">The sequence shown here is derived from an EMBL/GenBank/DDBJ whole genome shotgun (WGS) entry which is preliminary data.</text>
</comment>
<dbReference type="PANTHER" id="PTHR30146:SF109">
    <property type="entry name" value="HTH-TYPE TRANSCRIPTIONAL REGULATOR GALS"/>
    <property type="match status" value="1"/>
</dbReference>
<organism evidence="5 6">
    <name type="scientific">Zhihengliuella flava</name>
    <dbReference type="NCBI Taxonomy" id="1285193"/>
    <lineage>
        <taxon>Bacteria</taxon>
        <taxon>Bacillati</taxon>
        <taxon>Actinomycetota</taxon>
        <taxon>Actinomycetes</taxon>
        <taxon>Micrococcales</taxon>
        <taxon>Micrococcaceae</taxon>
        <taxon>Zhihengliuella</taxon>
    </lineage>
</organism>
<keyword evidence="3" id="KW-0804">Transcription</keyword>
<dbReference type="SMART" id="SM00354">
    <property type="entry name" value="HTH_LACI"/>
    <property type="match status" value="1"/>
</dbReference>
<dbReference type="InterPro" id="IPR000843">
    <property type="entry name" value="HTH_LacI"/>
</dbReference>
<evidence type="ECO:0000256" key="2">
    <source>
        <dbReference type="ARBA" id="ARBA00023125"/>
    </source>
</evidence>
<dbReference type="GO" id="GO:0003700">
    <property type="term" value="F:DNA-binding transcription factor activity"/>
    <property type="evidence" value="ECO:0007669"/>
    <property type="project" value="TreeGrafter"/>
</dbReference>
<dbReference type="Pfam" id="PF00532">
    <property type="entry name" value="Peripla_BP_1"/>
    <property type="match status" value="1"/>
</dbReference>
<gene>
    <name evidence="5" type="ORF">IW252_001981</name>
</gene>
<dbReference type="Gene3D" id="1.10.260.40">
    <property type="entry name" value="lambda repressor-like DNA-binding domains"/>
    <property type="match status" value="1"/>
</dbReference>
<dbReference type="PROSITE" id="PS00356">
    <property type="entry name" value="HTH_LACI_1"/>
    <property type="match status" value="1"/>
</dbReference>
<dbReference type="EMBL" id="JADOTZ010000001">
    <property type="protein sequence ID" value="MBG6085214.1"/>
    <property type="molecule type" value="Genomic_DNA"/>
</dbReference>
<evidence type="ECO:0000313" key="5">
    <source>
        <dbReference type="EMBL" id="MBG6085214.1"/>
    </source>
</evidence>
<dbReference type="CDD" id="cd06267">
    <property type="entry name" value="PBP1_LacI_sugar_binding-like"/>
    <property type="match status" value="1"/>
</dbReference>
<evidence type="ECO:0000256" key="1">
    <source>
        <dbReference type="ARBA" id="ARBA00023015"/>
    </source>
</evidence>
<evidence type="ECO:0000313" key="6">
    <source>
        <dbReference type="Proteomes" id="UP000625033"/>
    </source>
</evidence>
<dbReference type="InterPro" id="IPR010982">
    <property type="entry name" value="Lambda_DNA-bd_dom_sf"/>
</dbReference>
<evidence type="ECO:0000256" key="3">
    <source>
        <dbReference type="ARBA" id="ARBA00023163"/>
    </source>
</evidence>
<dbReference type="InterPro" id="IPR028082">
    <property type="entry name" value="Peripla_BP_I"/>
</dbReference>
<protein>
    <submittedName>
        <fullName evidence="5">DNA-binding LacI/PurR family transcriptional regulator</fullName>
    </submittedName>
</protein>
<keyword evidence="1" id="KW-0805">Transcription regulation</keyword>
<dbReference type="Proteomes" id="UP000625033">
    <property type="component" value="Unassembled WGS sequence"/>
</dbReference>